<dbReference type="InterPro" id="IPR027417">
    <property type="entry name" value="P-loop_NTPase"/>
</dbReference>
<dbReference type="RefSeq" id="WP_330463235.1">
    <property type="nucleotide sequence ID" value="NZ_CP143578.1"/>
</dbReference>
<name>A0ABZ2AGD8_9BACT</name>
<evidence type="ECO:0000313" key="2">
    <source>
        <dbReference type="Proteomes" id="UP001431935"/>
    </source>
</evidence>
<sequence length="307" mass="35722">MKKEILESVISFDNKINVEELKKEVLSKDFIIDEIKRLNLNDYQIKKGMGILQRYHDYVIENNSKPSYKLFVDIYGFLAEDYSADSMFQKSRLIDNFWLTSITSLDPNIQSYFDNYSSSSMNDTKVFSQSKSNIKNYINSLIKTKESLGIKETLENAFKSPEFSYNIWLYDNSMSVGNDILKYIAAMNGISFDKSVAFISANDLFNYLSSNAEEKKSIELYLNKVDVLLISNLSLGLKPQWFFDYLINIFATRKLKTLSTVISSSRDITNKKTKLLTSYYYSKDQKNDLEELFRNLIINNFKKIIIN</sequence>
<keyword evidence="2" id="KW-1185">Reference proteome</keyword>
<protein>
    <submittedName>
        <fullName evidence="1">Primosome protein</fullName>
    </submittedName>
</protein>
<accession>A0ABZ2AGD8</accession>
<evidence type="ECO:0000313" key="1">
    <source>
        <dbReference type="EMBL" id="WVN21196.1"/>
    </source>
</evidence>
<dbReference type="EMBL" id="CP143578">
    <property type="protein sequence ID" value="WVN21196.1"/>
    <property type="molecule type" value="Genomic_DNA"/>
</dbReference>
<reference evidence="1" key="1">
    <citation type="submission" date="2024-01" db="EMBL/GenBank/DDBJ databases">
        <title>Complete genome sequence of Mycoplasma gateae strain 3700.</title>
        <authorList>
            <person name="Spergser J."/>
        </authorList>
    </citation>
    <scope>NUCLEOTIDE SEQUENCE [LARGE SCALE GENOMIC DNA]</scope>
    <source>
        <strain evidence="1">3700</strain>
    </source>
</reference>
<proteinExistence type="predicted"/>
<organism evidence="1 2">
    <name type="scientific">Metamycoplasma gateae</name>
    <dbReference type="NCBI Taxonomy" id="35769"/>
    <lineage>
        <taxon>Bacteria</taxon>
        <taxon>Bacillati</taxon>
        <taxon>Mycoplasmatota</taxon>
        <taxon>Mycoplasmoidales</taxon>
        <taxon>Metamycoplasmataceae</taxon>
        <taxon>Metamycoplasma</taxon>
    </lineage>
</organism>
<dbReference type="Proteomes" id="UP001431935">
    <property type="component" value="Chromosome"/>
</dbReference>
<gene>
    <name evidence="1" type="ORF">V2E26_02155</name>
</gene>
<dbReference type="Gene3D" id="3.40.50.300">
    <property type="entry name" value="P-loop containing nucleotide triphosphate hydrolases"/>
    <property type="match status" value="1"/>
</dbReference>